<name>A0A2U3EQ09_PURLI</name>
<reference evidence="2 3" key="1">
    <citation type="journal article" date="2016" name="Front. Microbiol.">
        <title>Genome and transcriptome sequences reveal the specific parasitism of the nematophagous Purpureocillium lilacinum 36-1.</title>
        <authorList>
            <person name="Xie J."/>
            <person name="Li S."/>
            <person name="Mo C."/>
            <person name="Xiao X."/>
            <person name="Peng D."/>
            <person name="Wang G."/>
            <person name="Xiao Y."/>
        </authorList>
    </citation>
    <scope>NUCLEOTIDE SEQUENCE [LARGE SCALE GENOMIC DNA]</scope>
    <source>
        <strain evidence="2 3">36-1</strain>
    </source>
</reference>
<protein>
    <submittedName>
        <fullName evidence="2">Uncharacterized protein</fullName>
    </submittedName>
</protein>
<dbReference type="AlphaFoldDB" id="A0A2U3EQ09"/>
<accession>A0A2U3EQ09</accession>
<evidence type="ECO:0000313" key="2">
    <source>
        <dbReference type="EMBL" id="PWI76579.1"/>
    </source>
</evidence>
<evidence type="ECO:0000256" key="1">
    <source>
        <dbReference type="SAM" id="MobiDB-lite"/>
    </source>
</evidence>
<feature type="compositionally biased region" description="Polar residues" evidence="1">
    <location>
        <begin position="85"/>
        <end position="102"/>
    </location>
</feature>
<sequence length="143" mass="15644">MDPVSQIITRKEWHLALLRTWYTLGNPLQCYFSLMMLLPGISGHAEQTVPHHPVFALLESGPVLPCPNAQKYASTGRLLLCRTAGGSSRSRSDLPLSTSAEQITRRPDSRARPACWIAARLGRVAPKGGNDRDPAEDTGQLKA</sequence>
<dbReference type="Proteomes" id="UP000245956">
    <property type="component" value="Unassembled WGS sequence"/>
</dbReference>
<feature type="region of interest" description="Disordered" evidence="1">
    <location>
        <begin position="124"/>
        <end position="143"/>
    </location>
</feature>
<organism evidence="2 3">
    <name type="scientific">Purpureocillium lilacinum</name>
    <name type="common">Paecilomyces lilacinus</name>
    <dbReference type="NCBI Taxonomy" id="33203"/>
    <lineage>
        <taxon>Eukaryota</taxon>
        <taxon>Fungi</taxon>
        <taxon>Dikarya</taxon>
        <taxon>Ascomycota</taxon>
        <taxon>Pezizomycotina</taxon>
        <taxon>Sordariomycetes</taxon>
        <taxon>Hypocreomycetidae</taxon>
        <taxon>Hypocreales</taxon>
        <taxon>Ophiocordycipitaceae</taxon>
        <taxon>Purpureocillium</taxon>
    </lineage>
</organism>
<evidence type="ECO:0000313" key="3">
    <source>
        <dbReference type="Proteomes" id="UP000245956"/>
    </source>
</evidence>
<comment type="caution">
    <text evidence="2">The sequence shown here is derived from an EMBL/GenBank/DDBJ whole genome shotgun (WGS) entry which is preliminary data.</text>
</comment>
<feature type="region of interest" description="Disordered" evidence="1">
    <location>
        <begin position="85"/>
        <end position="110"/>
    </location>
</feature>
<proteinExistence type="predicted"/>
<dbReference type="EMBL" id="LCWV01000001">
    <property type="protein sequence ID" value="PWI76579.1"/>
    <property type="molecule type" value="Genomic_DNA"/>
</dbReference>
<gene>
    <name evidence="2" type="ORF">PCL_03773</name>
</gene>